<evidence type="ECO:0000313" key="2">
    <source>
        <dbReference type="EMBL" id="GAA1211550.1"/>
    </source>
</evidence>
<dbReference type="PROSITE" id="PS51257">
    <property type="entry name" value="PROKAR_LIPOPROTEIN"/>
    <property type="match status" value="1"/>
</dbReference>
<dbReference type="Proteomes" id="UP001500943">
    <property type="component" value="Unassembled WGS sequence"/>
</dbReference>
<dbReference type="PANTHER" id="PTHR43649">
    <property type="entry name" value="ARABINOSE-BINDING PROTEIN-RELATED"/>
    <property type="match status" value="1"/>
</dbReference>
<dbReference type="SUPFAM" id="SSF53850">
    <property type="entry name" value="Periplasmic binding protein-like II"/>
    <property type="match status" value="1"/>
</dbReference>
<organism evidence="2 3">
    <name type="scientific">Rhodoglobus aureus</name>
    <dbReference type="NCBI Taxonomy" id="191497"/>
    <lineage>
        <taxon>Bacteria</taxon>
        <taxon>Bacillati</taxon>
        <taxon>Actinomycetota</taxon>
        <taxon>Actinomycetes</taxon>
        <taxon>Micrococcales</taxon>
        <taxon>Microbacteriaceae</taxon>
        <taxon>Rhodoglobus</taxon>
    </lineage>
</organism>
<protein>
    <submittedName>
        <fullName evidence="2">Sugar ABC transporter substrate-binding protein</fullName>
    </submittedName>
</protein>
<dbReference type="EMBL" id="BAAAKW010000017">
    <property type="protein sequence ID" value="GAA1211550.1"/>
    <property type="molecule type" value="Genomic_DNA"/>
</dbReference>
<dbReference type="InterPro" id="IPR050490">
    <property type="entry name" value="Bact_solute-bd_prot1"/>
</dbReference>
<keyword evidence="3" id="KW-1185">Reference proteome</keyword>
<dbReference type="PANTHER" id="PTHR43649:SF12">
    <property type="entry name" value="DIACETYLCHITOBIOSE BINDING PROTEIN DASA"/>
    <property type="match status" value="1"/>
</dbReference>
<proteinExistence type="predicted"/>
<name>A0ABP4G2Q4_9MICO</name>
<dbReference type="RefSeq" id="WP_343923464.1">
    <property type="nucleotide sequence ID" value="NZ_BAAAKW010000017.1"/>
</dbReference>
<sequence length="449" mass="48071">MNIFRTVRASALAASALVVMVGLSACTGAGGGDTGGVTTLTLATVNNPQMKDMEELKANFEKDNPDIKVNFIQMEENDLRNAVTKDVATQGGQYDIVTVGAYEVPLWQQNGWLTNLSTYADADSAYEVSDFFDPIRTAVSVDGDMYAIPFYGESSMLMYNKQILADAGLTVPANPTWQEIADLAKQVNTPEHAGICLRGKPGWGEGAASLTTVVNTFGGAWFDKDWTAQVDQPGFRDALTFYADTLAAAGKADPVSAGFTECLNLFSQGKAAFWYDATSAAGSLESPDLSTVVGNVGYVAAPVVETASSGWLWSWNLAVPNTSTKKDAAWKFINWATNKDYANLVGTELGWSRVPPGSRLSTYDIPEYKEAAAAFADITKESILGVDPAQPGVNPQPWVGIQYVTIPEWQDLGNQASQIFADVYAGRETVDGALAKVQILAQKAGDAQK</sequence>
<feature type="chain" id="PRO_5047357353" evidence="1">
    <location>
        <begin position="25"/>
        <end position="449"/>
    </location>
</feature>
<dbReference type="Pfam" id="PF01547">
    <property type="entry name" value="SBP_bac_1"/>
    <property type="match status" value="1"/>
</dbReference>
<reference evidence="3" key="1">
    <citation type="journal article" date="2019" name="Int. J. Syst. Evol. Microbiol.">
        <title>The Global Catalogue of Microorganisms (GCM) 10K type strain sequencing project: providing services to taxonomists for standard genome sequencing and annotation.</title>
        <authorList>
            <consortium name="The Broad Institute Genomics Platform"/>
            <consortium name="The Broad Institute Genome Sequencing Center for Infectious Disease"/>
            <person name="Wu L."/>
            <person name="Ma J."/>
        </authorList>
    </citation>
    <scope>NUCLEOTIDE SEQUENCE [LARGE SCALE GENOMIC DNA]</scope>
    <source>
        <strain evidence="3">JCM 12762</strain>
    </source>
</reference>
<comment type="caution">
    <text evidence="2">The sequence shown here is derived from an EMBL/GenBank/DDBJ whole genome shotgun (WGS) entry which is preliminary data.</text>
</comment>
<keyword evidence="1" id="KW-0732">Signal</keyword>
<dbReference type="InterPro" id="IPR006059">
    <property type="entry name" value="SBP"/>
</dbReference>
<evidence type="ECO:0000313" key="3">
    <source>
        <dbReference type="Proteomes" id="UP001500943"/>
    </source>
</evidence>
<accession>A0ABP4G2Q4</accession>
<feature type="signal peptide" evidence="1">
    <location>
        <begin position="1"/>
        <end position="24"/>
    </location>
</feature>
<evidence type="ECO:0000256" key="1">
    <source>
        <dbReference type="SAM" id="SignalP"/>
    </source>
</evidence>
<gene>
    <name evidence="2" type="ORF">GCM10009655_08340</name>
</gene>
<dbReference type="Gene3D" id="3.40.190.10">
    <property type="entry name" value="Periplasmic binding protein-like II"/>
    <property type="match status" value="2"/>
</dbReference>
<dbReference type="CDD" id="cd13585">
    <property type="entry name" value="PBP2_TMBP_like"/>
    <property type="match status" value="1"/>
</dbReference>